<gene>
    <name evidence="3" type="ORF">Vau01_125060</name>
</gene>
<feature type="transmembrane region" description="Helical" evidence="2">
    <location>
        <begin position="63"/>
        <end position="84"/>
    </location>
</feature>
<accession>A0A8J4E7D2</accession>
<feature type="transmembrane region" description="Helical" evidence="2">
    <location>
        <begin position="96"/>
        <end position="118"/>
    </location>
</feature>
<feature type="region of interest" description="Disordered" evidence="1">
    <location>
        <begin position="157"/>
        <end position="177"/>
    </location>
</feature>
<keyword evidence="2" id="KW-0812">Transmembrane</keyword>
<keyword evidence="2" id="KW-0472">Membrane</keyword>
<evidence type="ECO:0000313" key="4">
    <source>
        <dbReference type="Proteomes" id="UP000612585"/>
    </source>
</evidence>
<proteinExistence type="predicted"/>
<protein>
    <submittedName>
        <fullName evidence="3">Uncharacterized protein</fullName>
    </submittedName>
</protein>
<evidence type="ECO:0000256" key="2">
    <source>
        <dbReference type="SAM" id="Phobius"/>
    </source>
</evidence>
<dbReference type="Proteomes" id="UP000612585">
    <property type="component" value="Unassembled WGS sequence"/>
</dbReference>
<dbReference type="AlphaFoldDB" id="A0A8J4E7D2"/>
<reference evidence="3" key="1">
    <citation type="submission" date="2021-01" db="EMBL/GenBank/DDBJ databases">
        <title>Whole genome shotgun sequence of Virgisporangium aurantiacum NBRC 16421.</title>
        <authorList>
            <person name="Komaki H."/>
            <person name="Tamura T."/>
        </authorList>
    </citation>
    <scope>NUCLEOTIDE SEQUENCE</scope>
    <source>
        <strain evidence="3">NBRC 16421</strain>
    </source>
</reference>
<organism evidence="3 4">
    <name type="scientific">Virgisporangium aurantiacum</name>
    <dbReference type="NCBI Taxonomy" id="175570"/>
    <lineage>
        <taxon>Bacteria</taxon>
        <taxon>Bacillati</taxon>
        <taxon>Actinomycetota</taxon>
        <taxon>Actinomycetes</taxon>
        <taxon>Micromonosporales</taxon>
        <taxon>Micromonosporaceae</taxon>
        <taxon>Virgisporangium</taxon>
    </lineage>
</organism>
<evidence type="ECO:0000256" key="1">
    <source>
        <dbReference type="SAM" id="MobiDB-lite"/>
    </source>
</evidence>
<dbReference type="EMBL" id="BOPG01000145">
    <property type="protein sequence ID" value="GIJ64990.1"/>
    <property type="molecule type" value="Genomic_DNA"/>
</dbReference>
<keyword evidence="4" id="KW-1185">Reference proteome</keyword>
<evidence type="ECO:0000313" key="3">
    <source>
        <dbReference type="EMBL" id="GIJ64990.1"/>
    </source>
</evidence>
<keyword evidence="2" id="KW-1133">Transmembrane helix</keyword>
<feature type="compositionally biased region" description="Low complexity" evidence="1">
    <location>
        <begin position="166"/>
        <end position="177"/>
    </location>
</feature>
<comment type="caution">
    <text evidence="3">The sequence shown here is derived from an EMBL/GenBank/DDBJ whole genome shotgun (WGS) entry which is preliminary data.</text>
</comment>
<sequence>MAPDPACANFLTVNPLTVPTALLVTGHATPAVCVRHGQPAVFRLGVGIAKNWPFCARCRTRRWSLMAAAAAAAFGPFVVGFGLTTAFAADDTQARTYLQVTVFAVFVGLAVAGVIGLMNTPSALARAKTTPDKQWIIFQGSHPTFAAEMNRIIGPAPDTHQAAHIPPATESSEPTPT</sequence>
<name>A0A8J4E7D2_9ACTN</name>